<dbReference type="EMBL" id="CP001738">
    <property type="protein sequence ID" value="ACY97201.1"/>
    <property type="molecule type" value="Genomic_DNA"/>
</dbReference>
<sequence length="40" mass="4709">MPFPAFEIAFTTGRERIVDGGLGVSRFRRVFRRRARGLRR</sequence>
<dbReference type="Proteomes" id="UP000001918">
    <property type="component" value="Chromosome"/>
</dbReference>
<dbReference type="KEGG" id="tcu:Tcur_1625"/>
<evidence type="ECO:0000313" key="2">
    <source>
        <dbReference type="Proteomes" id="UP000001918"/>
    </source>
</evidence>
<accession>D1ABG5</accession>
<gene>
    <name evidence="1" type="ordered locus">Tcur_1625</name>
</gene>
<organism evidence="1 2">
    <name type="scientific">Thermomonospora curvata (strain ATCC 19995 / DSM 43183 / JCM 3096 / KCTC 9072 / NBRC 15933 / NCIMB 10081 / Henssen B9)</name>
    <dbReference type="NCBI Taxonomy" id="471852"/>
    <lineage>
        <taxon>Bacteria</taxon>
        <taxon>Bacillati</taxon>
        <taxon>Actinomycetota</taxon>
        <taxon>Actinomycetes</taxon>
        <taxon>Streptosporangiales</taxon>
        <taxon>Thermomonosporaceae</taxon>
        <taxon>Thermomonospora</taxon>
    </lineage>
</organism>
<dbReference type="HOGENOM" id="CLU_3297838_0_0_11"/>
<evidence type="ECO:0000313" key="1">
    <source>
        <dbReference type="EMBL" id="ACY97201.1"/>
    </source>
</evidence>
<name>D1ABG5_THECD</name>
<dbReference type="STRING" id="471852.Tcur_1625"/>
<dbReference type="AlphaFoldDB" id="D1ABG5"/>
<proteinExistence type="predicted"/>
<dbReference type="RefSeq" id="WP_012851985.1">
    <property type="nucleotide sequence ID" value="NC_013510.1"/>
</dbReference>
<protein>
    <submittedName>
        <fullName evidence="1">Uncharacterized protein</fullName>
    </submittedName>
</protein>
<reference evidence="1 2" key="1">
    <citation type="journal article" date="2011" name="Stand. Genomic Sci.">
        <title>Complete genome sequence of Thermomonospora curvata type strain (B9).</title>
        <authorList>
            <person name="Chertkov O."/>
            <person name="Sikorski J."/>
            <person name="Nolan M."/>
            <person name="Lapidus A."/>
            <person name="Lucas S."/>
            <person name="Del Rio T.G."/>
            <person name="Tice H."/>
            <person name="Cheng J.F."/>
            <person name="Goodwin L."/>
            <person name="Pitluck S."/>
            <person name="Liolios K."/>
            <person name="Ivanova N."/>
            <person name="Mavromatis K."/>
            <person name="Mikhailova N."/>
            <person name="Ovchinnikova G."/>
            <person name="Pati A."/>
            <person name="Chen A."/>
            <person name="Palaniappan K."/>
            <person name="Djao O.D."/>
            <person name="Land M."/>
            <person name="Hauser L."/>
            <person name="Chang Y.J."/>
            <person name="Jeffries C.D."/>
            <person name="Brettin T."/>
            <person name="Han C."/>
            <person name="Detter J.C."/>
            <person name="Rohde M."/>
            <person name="Goker M."/>
            <person name="Woyke T."/>
            <person name="Bristow J."/>
            <person name="Eisen J.A."/>
            <person name="Markowitz V."/>
            <person name="Hugenholtz P."/>
            <person name="Klenk H.P."/>
            <person name="Kyrpides N.C."/>
        </authorList>
    </citation>
    <scope>NUCLEOTIDE SEQUENCE [LARGE SCALE GENOMIC DNA]</scope>
    <source>
        <strain evidence="2">ATCC 19995 / DSM 43183 / JCM 3096 / KCTC 9072 / NBRC 15933 / NCIMB 10081 / Henssen B9</strain>
    </source>
</reference>
<keyword evidence="2" id="KW-1185">Reference proteome</keyword>